<organism evidence="4 5">
    <name type="scientific">Patiria miniata</name>
    <name type="common">Bat star</name>
    <name type="synonym">Asterina miniata</name>
    <dbReference type="NCBI Taxonomy" id="46514"/>
    <lineage>
        <taxon>Eukaryota</taxon>
        <taxon>Metazoa</taxon>
        <taxon>Echinodermata</taxon>
        <taxon>Eleutherozoa</taxon>
        <taxon>Asterozoa</taxon>
        <taxon>Asteroidea</taxon>
        <taxon>Valvatacea</taxon>
        <taxon>Valvatida</taxon>
        <taxon>Asterinidae</taxon>
        <taxon>Patiria</taxon>
    </lineage>
</organism>
<dbReference type="GO" id="GO:0003714">
    <property type="term" value="F:transcription corepressor activity"/>
    <property type="evidence" value="ECO:0007669"/>
    <property type="project" value="TreeGrafter"/>
</dbReference>
<dbReference type="Gene3D" id="3.90.640.90">
    <property type="entry name" value="Anti-proliferative protein, N-terminal domain"/>
    <property type="match status" value="1"/>
</dbReference>
<comment type="similarity">
    <text evidence="1">Belongs to the BTG family.</text>
</comment>
<dbReference type="GeneID" id="119734438"/>
<dbReference type="AlphaFoldDB" id="A0A914AKD0"/>
<sequence>MKAEIQCAITFILEQLCSKIPRQQQDLFAEELDKSLVNKFNGHWYPESPCKGSGYRCLRIGTREMDAAVATAIQRSGLETGDLTEALPHELSIWVDPGEVSFRMGEKGTVSVIYQEKRPKAAGPSHVQSEPDLTGSGQFNFNPEAEDFLPMTMDSLSSSMRGISLSPVSALGFQPMVPLGLPTPHHHQHLPHPQALHPMPPVVPTPTPVTGKPRLQAAPLSRPSSLTFTAASFAQTKFGSTKLKSAGKKVNFQQLSPTEFANYMKQRSAMKGFRSQRSPVGGRDFPLFQSKDDGFGYWGETTTAPQSYTAGPGFDSQPNPTTQAHESWMLYDSLNASLPSTDQYGHQSLIAAN</sequence>
<dbReference type="GeneID" id="119734439"/>
<dbReference type="InterPro" id="IPR015676">
    <property type="entry name" value="Tob1/2"/>
</dbReference>
<feature type="domain" description="Anti-proliferative protein" evidence="3">
    <location>
        <begin position="87"/>
        <end position="106"/>
    </location>
</feature>
<dbReference type="GeneID" id="119735952"/>
<dbReference type="EnsemblMetazoa" id="XM_038207941.1">
    <property type="protein sequence ID" value="XP_038063869.1"/>
    <property type="gene ID" value="LOC119734438"/>
</dbReference>
<dbReference type="Proteomes" id="UP000887568">
    <property type="component" value="Unplaced"/>
</dbReference>
<dbReference type="GO" id="GO:0005737">
    <property type="term" value="C:cytoplasm"/>
    <property type="evidence" value="ECO:0007669"/>
    <property type="project" value="TreeGrafter"/>
</dbReference>
<dbReference type="InterPro" id="IPR036054">
    <property type="entry name" value="BTG-like_sf"/>
</dbReference>
<dbReference type="RefSeq" id="XP_038063871.1">
    <property type="nucleotide sequence ID" value="XM_038207943.1"/>
</dbReference>
<dbReference type="SUPFAM" id="SSF160696">
    <property type="entry name" value="BTG domain-like"/>
    <property type="match status" value="1"/>
</dbReference>
<dbReference type="OrthoDB" id="19928at2759"/>
<name>A0A914AKD0_PATMI</name>
<dbReference type="EnsemblMetazoa" id="XM_038207943.1">
    <property type="protein sequence ID" value="XP_038063871.1"/>
    <property type="gene ID" value="LOC119734439"/>
</dbReference>
<dbReference type="OMA" id="NNGMFPG"/>
<dbReference type="PRINTS" id="PR00310">
    <property type="entry name" value="ANTIPRLFBTG1"/>
</dbReference>
<accession>A0A914AKD0</accession>
<dbReference type="RefSeq" id="XP_038065855.1">
    <property type="nucleotide sequence ID" value="XM_038209927.1"/>
</dbReference>
<evidence type="ECO:0000256" key="1">
    <source>
        <dbReference type="ARBA" id="ARBA00007989"/>
    </source>
</evidence>
<evidence type="ECO:0000313" key="4">
    <source>
        <dbReference type="EnsemblMetazoa" id="XP_038063869.1"/>
    </source>
</evidence>
<proteinExistence type="inferred from homology"/>
<dbReference type="PANTHER" id="PTHR17537">
    <property type="entry name" value="TRANSDUCER OF ERBB2 TOB"/>
    <property type="match status" value="1"/>
</dbReference>
<keyword evidence="5" id="KW-1185">Reference proteome</keyword>
<dbReference type="InterPro" id="IPR002087">
    <property type="entry name" value="Anti_prolifrtn"/>
</dbReference>
<dbReference type="GO" id="GO:0005634">
    <property type="term" value="C:nucleus"/>
    <property type="evidence" value="ECO:0007669"/>
    <property type="project" value="TreeGrafter"/>
</dbReference>
<dbReference type="Pfam" id="PF07742">
    <property type="entry name" value="BTG"/>
    <property type="match status" value="1"/>
</dbReference>
<dbReference type="RefSeq" id="XP_038063869.1">
    <property type="nucleotide sequence ID" value="XM_038207941.1"/>
</dbReference>
<evidence type="ECO:0000259" key="3">
    <source>
        <dbReference type="PROSITE" id="PS01203"/>
    </source>
</evidence>
<evidence type="ECO:0000256" key="2">
    <source>
        <dbReference type="ARBA" id="ARBA00022553"/>
    </source>
</evidence>
<keyword evidence="2" id="KW-0597">Phosphoprotein</keyword>
<reference evidence="4" key="1">
    <citation type="submission" date="2022-11" db="UniProtKB">
        <authorList>
            <consortium name="EnsemblMetazoa"/>
        </authorList>
    </citation>
    <scope>IDENTIFICATION</scope>
</reference>
<dbReference type="PANTHER" id="PTHR17537:SF5">
    <property type="entry name" value="TRANSDUCER OF ERBB2, ISOFORM A"/>
    <property type="match status" value="1"/>
</dbReference>
<evidence type="ECO:0000313" key="5">
    <source>
        <dbReference type="Proteomes" id="UP000887568"/>
    </source>
</evidence>
<protein>
    <recommendedName>
        <fullName evidence="3">Anti-proliferative protein domain-containing protein</fullName>
    </recommendedName>
</protein>
<dbReference type="PROSITE" id="PS01203">
    <property type="entry name" value="BTG_2"/>
    <property type="match status" value="1"/>
</dbReference>
<dbReference type="SMART" id="SM00099">
    <property type="entry name" value="btg1"/>
    <property type="match status" value="1"/>
</dbReference>
<dbReference type="EnsemblMetazoa" id="XM_038209927.1">
    <property type="protein sequence ID" value="XP_038065855.1"/>
    <property type="gene ID" value="LOC119735952"/>
</dbReference>